<feature type="compositionally biased region" description="Polar residues" evidence="1">
    <location>
        <begin position="46"/>
        <end position="67"/>
    </location>
</feature>
<evidence type="ECO:0000313" key="3">
    <source>
        <dbReference type="Proteomes" id="UP000572754"/>
    </source>
</evidence>
<evidence type="ECO:0000256" key="1">
    <source>
        <dbReference type="SAM" id="MobiDB-lite"/>
    </source>
</evidence>
<feature type="region of interest" description="Disordered" evidence="1">
    <location>
        <begin position="1"/>
        <end position="78"/>
    </location>
</feature>
<sequence length="236" mass="27163">MFDNSASEKETARERYFRSTQDGDRTDACHGRASDAGRGNIGPDMNQDNIKSTPTLTERQGIHISQGSHHERLARRTKPDRIAYAKRIKIQYDILMSENNSRPRRPMYLRRPASSKPCVNCGEAVPADKVNLLVTDRAGKPALAQRWALLYEFLEAKETRDIPPPTGFPWTVKFAEDMFEGKHGNPVYEIQREFDATHNPKVLPVDTTVRSLPDVWSYYWFLECRPFPLRAHISRF</sequence>
<comment type="caution">
    <text evidence="2">The sequence shown here is derived from an EMBL/GenBank/DDBJ whole genome shotgun (WGS) entry which is preliminary data.</text>
</comment>
<evidence type="ECO:0000313" key="2">
    <source>
        <dbReference type="EMBL" id="KAF5662348.1"/>
    </source>
</evidence>
<keyword evidence="3" id="KW-1185">Reference proteome</keyword>
<organism evidence="2 3">
    <name type="scientific">Fusarium circinatum</name>
    <name type="common">Pitch canker fungus</name>
    <name type="synonym">Gibberella circinata</name>
    <dbReference type="NCBI Taxonomy" id="48490"/>
    <lineage>
        <taxon>Eukaryota</taxon>
        <taxon>Fungi</taxon>
        <taxon>Dikarya</taxon>
        <taxon>Ascomycota</taxon>
        <taxon>Pezizomycotina</taxon>
        <taxon>Sordariomycetes</taxon>
        <taxon>Hypocreomycetidae</taxon>
        <taxon>Hypocreales</taxon>
        <taxon>Nectriaceae</taxon>
        <taxon>Fusarium</taxon>
        <taxon>Fusarium fujikuroi species complex</taxon>
    </lineage>
</organism>
<protein>
    <submittedName>
        <fullName evidence="2">Uncharacterized protein</fullName>
    </submittedName>
</protein>
<proteinExistence type="predicted"/>
<reference evidence="3" key="1">
    <citation type="journal article" date="2020" name="BMC Genomics">
        <title>Correction to: Identification and distribution of gene clusters required for synthesis of sphingolipid metabolism inhibitors in diverse species of the filamentous fungus Fusarium.</title>
        <authorList>
            <person name="Kim H.S."/>
            <person name="Lohmar J.M."/>
            <person name="Busman M."/>
            <person name="Brown D.W."/>
            <person name="Naumann T.A."/>
            <person name="Divon H.H."/>
            <person name="Lysoe E."/>
            <person name="Uhlig S."/>
            <person name="Proctor R.H."/>
        </authorList>
    </citation>
    <scope>NUCLEOTIDE SEQUENCE [LARGE SCALE GENOMIC DNA]</scope>
    <source>
        <strain evidence="3">NRRL 25331</strain>
    </source>
</reference>
<dbReference type="AlphaFoldDB" id="A0A8H5T3L5"/>
<gene>
    <name evidence="2" type="ORF">FCIRC_11542</name>
</gene>
<dbReference type="Proteomes" id="UP000572754">
    <property type="component" value="Unassembled WGS sequence"/>
</dbReference>
<dbReference type="EMBL" id="JAAQPE010000463">
    <property type="protein sequence ID" value="KAF5662348.1"/>
    <property type="molecule type" value="Genomic_DNA"/>
</dbReference>
<reference evidence="2 3" key="2">
    <citation type="submission" date="2020-05" db="EMBL/GenBank/DDBJ databases">
        <title>Identification and distribution of gene clusters putatively required for synthesis of sphingolipid metabolism inhibitors in phylogenetically diverse species of the filamentous fungus Fusarium.</title>
        <authorList>
            <person name="Kim H.-S."/>
            <person name="Busman M."/>
            <person name="Brown D.W."/>
            <person name="Divon H."/>
            <person name="Uhlig S."/>
            <person name="Proctor R.H."/>
        </authorList>
    </citation>
    <scope>NUCLEOTIDE SEQUENCE [LARGE SCALE GENOMIC DNA]</scope>
    <source>
        <strain evidence="2 3">NRRL 25331</strain>
    </source>
</reference>
<feature type="compositionally biased region" description="Basic and acidic residues" evidence="1">
    <location>
        <begin position="1"/>
        <end position="35"/>
    </location>
</feature>
<name>A0A8H5T3L5_FUSCI</name>
<accession>A0A8H5T3L5</accession>